<sequence length="202" mass="23147">MGHKNPPRRKQDKSTPRSQLRIIAGEWRGRKLEFLATDGLRPTPDRVRETLFNWIQTVVPGAQCLDMFSGSGALGFEALSRGAERMTFIERDAAAARQLNANLQNLKAQNGEIIQTDVLAWLETRQQDQESKYDLVFLDPPFRQNLIAPCCALLESKNLLRDNAYIYIETESELANPDVPPHWQEYRNKTAGQVTYRLYKRA</sequence>
<evidence type="ECO:0000256" key="6">
    <source>
        <dbReference type="ARBA" id="ARBA00022679"/>
    </source>
</evidence>
<comment type="function">
    <text evidence="1 8">Specifically methylates the guanine in position 966 of 16S rRNA in the assembled 30S particle.</text>
</comment>
<evidence type="ECO:0000313" key="11">
    <source>
        <dbReference type="Proteomes" id="UP001449225"/>
    </source>
</evidence>
<reference evidence="10 11" key="1">
    <citation type="submission" date="2024-03" db="EMBL/GenBank/DDBJ databases">
        <title>Community enrichment and isolation of bacterial strains for fucoidan degradation.</title>
        <authorList>
            <person name="Sichert A."/>
        </authorList>
    </citation>
    <scope>NUCLEOTIDE SEQUENCE [LARGE SCALE GENOMIC DNA]</scope>
    <source>
        <strain evidence="10 11">AS76</strain>
    </source>
</reference>
<gene>
    <name evidence="10" type="primary">rsmD</name>
    <name evidence="10" type="ORF">WNY58_10615</name>
</gene>
<evidence type="ECO:0000256" key="5">
    <source>
        <dbReference type="ARBA" id="ARBA00022603"/>
    </source>
</evidence>
<dbReference type="Gene3D" id="3.40.50.150">
    <property type="entry name" value="Vaccinia Virus protein VP39"/>
    <property type="match status" value="1"/>
</dbReference>
<evidence type="ECO:0000256" key="9">
    <source>
        <dbReference type="SAM" id="Coils"/>
    </source>
</evidence>
<organism evidence="10 11">
    <name type="scientific">Neptuniibacter pectenicola</name>
    <dbReference type="NCBI Taxonomy" id="1806669"/>
    <lineage>
        <taxon>Bacteria</taxon>
        <taxon>Pseudomonadati</taxon>
        <taxon>Pseudomonadota</taxon>
        <taxon>Gammaproteobacteria</taxon>
        <taxon>Oceanospirillales</taxon>
        <taxon>Oceanospirillaceae</taxon>
        <taxon>Neptuniibacter</taxon>
    </lineage>
</organism>
<dbReference type="RefSeq" id="WP_339890379.1">
    <property type="nucleotide sequence ID" value="NZ_CAXBCE010000004.1"/>
</dbReference>
<dbReference type="InterPro" id="IPR004398">
    <property type="entry name" value="RNA_MeTrfase_RsmD"/>
</dbReference>
<dbReference type="InterPro" id="IPR029063">
    <property type="entry name" value="SAM-dependent_MTases_sf"/>
</dbReference>
<evidence type="ECO:0000256" key="2">
    <source>
        <dbReference type="ARBA" id="ARBA00005269"/>
    </source>
</evidence>
<dbReference type="InterPro" id="IPR002052">
    <property type="entry name" value="DNA_methylase_N6_adenine_CS"/>
</dbReference>
<dbReference type="PANTHER" id="PTHR43542">
    <property type="entry name" value="METHYLTRANSFERASE"/>
    <property type="match status" value="1"/>
</dbReference>
<protein>
    <recommendedName>
        <fullName evidence="4 8">Ribosomal RNA small subunit methyltransferase D</fullName>
        <ecNumber evidence="3 8">2.1.1.171</ecNumber>
    </recommendedName>
</protein>
<feature type="coiled-coil region" evidence="9">
    <location>
        <begin position="89"/>
        <end position="116"/>
    </location>
</feature>
<dbReference type="GO" id="GO:0052913">
    <property type="term" value="F:16S rRNA (guanine(966)-N(2))-methyltransferase activity"/>
    <property type="evidence" value="ECO:0007669"/>
    <property type="project" value="UniProtKB-EC"/>
</dbReference>
<dbReference type="PROSITE" id="PS00092">
    <property type="entry name" value="N6_MTASE"/>
    <property type="match status" value="1"/>
</dbReference>
<name>A0ABU9TSZ2_9GAMM</name>
<dbReference type="EMBL" id="JBBMRA010000009">
    <property type="protein sequence ID" value="MEM5536843.1"/>
    <property type="molecule type" value="Genomic_DNA"/>
</dbReference>
<keyword evidence="11" id="KW-1185">Reference proteome</keyword>
<keyword evidence="8" id="KW-0698">rRNA processing</keyword>
<keyword evidence="9" id="KW-0175">Coiled coil</keyword>
<keyword evidence="5 8" id="KW-0489">Methyltransferase</keyword>
<evidence type="ECO:0000256" key="4">
    <source>
        <dbReference type="ARBA" id="ARBA00013682"/>
    </source>
</evidence>
<comment type="catalytic activity">
    <reaction evidence="7 8">
        <text>guanosine(966) in 16S rRNA + S-adenosyl-L-methionine = N(2)-methylguanosine(966) in 16S rRNA + S-adenosyl-L-homocysteine + H(+)</text>
        <dbReference type="Rhea" id="RHEA:23548"/>
        <dbReference type="Rhea" id="RHEA-COMP:10211"/>
        <dbReference type="Rhea" id="RHEA-COMP:10212"/>
        <dbReference type="ChEBI" id="CHEBI:15378"/>
        <dbReference type="ChEBI" id="CHEBI:57856"/>
        <dbReference type="ChEBI" id="CHEBI:59789"/>
        <dbReference type="ChEBI" id="CHEBI:74269"/>
        <dbReference type="ChEBI" id="CHEBI:74481"/>
        <dbReference type="EC" id="2.1.1.171"/>
    </reaction>
</comment>
<dbReference type="Pfam" id="PF03602">
    <property type="entry name" value="Cons_hypoth95"/>
    <property type="match status" value="1"/>
</dbReference>
<evidence type="ECO:0000256" key="8">
    <source>
        <dbReference type="PIRNR" id="PIRNR004553"/>
    </source>
</evidence>
<dbReference type="EC" id="2.1.1.171" evidence="3 8"/>
<dbReference type="Proteomes" id="UP001449225">
    <property type="component" value="Unassembled WGS sequence"/>
</dbReference>
<keyword evidence="8" id="KW-0949">S-adenosyl-L-methionine</keyword>
<dbReference type="CDD" id="cd02440">
    <property type="entry name" value="AdoMet_MTases"/>
    <property type="match status" value="1"/>
</dbReference>
<dbReference type="SUPFAM" id="SSF53335">
    <property type="entry name" value="S-adenosyl-L-methionine-dependent methyltransferases"/>
    <property type="match status" value="1"/>
</dbReference>
<proteinExistence type="inferred from homology"/>
<comment type="similarity">
    <text evidence="2 8">Belongs to the methyltransferase superfamily. RsmD family.</text>
</comment>
<evidence type="ECO:0000256" key="7">
    <source>
        <dbReference type="ARBA" id="ARBA00048326"/>
    </source>
</evidence>
<dbReference type="NCBIfam" id="TIGR00095">
    <property type="entry name" value="16S rRNA (guanine(966)-N(2))-methyltransferase RsmD"/>
    <property type="match status" value="1"/>
</dbReference>
<accession>A0ABU9TSZ2</accession>
<evidence type="ECO:0000256" key="1">
    <source>
        <dbReference type="ARBA" id="ARBA00002649"/>
    </source>
</evidence>
<dbReference type="PIRSF" id="PIRSF004553">
    <property type="entry name" value="CHP00095"/>
    <property type="match status" value="1"/>
</dbReference>
<keyword evidence="6 8" id="KW-0808">Transferase</keyword>
<comment type="caution">
    <text evidence="10">The sequence shown here is derived from an EMBL/GenBank/DDBJ whole genome shotgun (WGS) entry which is preliminary data.</text>
</comment>
<evidence type="ECO:0000313" key="10">
    <source>
        <dbReference type="EMBL" id="MEM5536843.1"/>
    </source>
</evidence>
<evidence type="ECO:0000256" key="3">
    <source>
        <dbReference type="ARBA" id="ARBA00012141"/>
    </source>
</evidence>
<dbReference type="PANTHER" id="PTHR43542:SF1">
    <property type="entry name" value="METHYLTRANSFERASE"/>
    <property type="match status" value="1"/>
</dbReference>